<dbReference type="AlphaFoldDB" id="A0AAV4ITQ4"/>
<reference evidence="1 2" key="1">
    <citation type="journal article" date="2021" name="Elife">
        <title>Chloroplast acquisition without the gene transfer in kleptoplastic sea slugs, Plakobranchus ocellatus.</title>
        <authorList>
            <person name="Maeda T."/>
            <person name="Takahashi S."/>
            <person name="Yoshida T."/>
            <person name="Shimamura S."/>
            <person name="Takaki Y."/>
            <person name="Nagai Y."/>
            <person name="Toyoda A."/>
            <person name="Suzuki Y."/>
            <person name="Arimoto A."/>
            <person name="Ishii H."/>
            <person name="Satoh N."/>
            <person name="Nishiyama T."/>
            <person name="Hasebe M."/>
            <person name="Maruyama T."/>
            <person name="Minagawa J."/>
            <person name="Obokata J."/>
            <person name="Shigenobu S."/>
        </authorList>
    </citation>
    <scope>NUCLEOTIDE SEQUENCE [LARGE SCALE GENOMIC DNA]</scope>
</reference>
<evidence type="ECO:0000313" key="2">
    <source>
        <dbReference type="Proteomes" id="UP000762676"/>
    </source>
</evidence>
<protein>
    <submittedName>
        <fullName evidence="1">Uncharacterized protein</fullName>
    </submittedName>
</protein>
<sequence length="142" mass="16257">MGSRQEHPQTTLHRLCTFSDGIQLSPPIYQQQDKQRPTRRVQSQAVHFISGGMPSTPTAACEIHTHIEPLGLRRDAAVMNMVERYKRSDESHPNRQLIDTLKPTSRLKKKLLPTSKRNITCQTIEKTSNTFVWKSTHIIENA</sequence>
<dbReference type="Proteomes" id="UP000762676">
    <property type="component" value="Unassembled WGS sequence"/>
</dbReference>
<dbReference type="EMBL" id="BMAT01002776">
    <property type="protein sequence ID" value="GFS13908.1"/>
    <property type="molecule type" value="Genomic_DNA"/>
</dbReference>
<name>A0AAV4ITQ4_9GAST</name>
<accession>A0AAV4ITQ4</accession>
<keyword evidence="2" id="KW-1185">Reference proteome</keyword>
<proteinExistence type="predicted"/>
<evidence type="ECO:0000313" key="1">
    <source>
        <dbReference type="EMBL" id="GFS13908.1"/>
    </source>
</evidence>
<organism evidence="1 2">
    <name type="scientific">Elysia marginata</name>
    <dbReference type="NCBI Taxonomy" id="1093978"/>
    <lineage>
        <taxon>Eukaryota</taxon>
        <taxon>Metazoa</taxon>
        <taxon>Spiralia</taxon>
        <taxon>Lophotrochozoa</taxon>
        <taxon>Mollusca</taxon>
        <taxon>Gastropoda</taxon>
        <taxon>Heterobranchia</taxon>
        <taxon>Euthyneura</taxon>
        <taxon>Panpulmonata</taxon>
        <taxon>Sacoglossa</taxon>
        <taxon>Placobranchoidea</taxon>
        <taxon>Plakobranchidae</taxon>
        <taxon>Elysia</taxon>
    </lineage>
</organism>
<comment type="caution">
    <text evidence="1">The sequence shown here is derived from an EMBL/GenBank/DDBJ whole genome shotgun (WGS) entry which is preliminary data.</text>
</comment>
<gene>
    <name evidence="1" type="ORF">ElyMa_001409300</name>
</gene>